<keyword evidence="4 6" id="KW-1133">Transmembrane helix</keyword>
<dbReference type="InterPro" id="IPR050638">
    <property type="entry name" value="AA-Vitamin_Transporters"/>
</dbReference>
<keyword evidence="5 6" id="KW-0472">Membrane</keyword>
<feature type="transmembrane region" description="Helical" evidence="6">
    <location>
        <begin position="37"/>
        <end position="58"/>
    </location>
</feature>
<dbReference type="EMBL" id="JADEYS010000022">
    <property type="protein sequence ID" value="MBE9399103.1"/>
    <property type="molecule type" value="Genomic_DNA"/>
</dbReference>
<accession>A0A8J7FMM4</accession>
<feature type="transmembrane region" description="Helical" evidence="6">
    <location>
        <begin position="12"/>
        <end position="31"/>
    </location>
</feature>
<protein>
    <submittedName>
        <fullName evidence="8">DMT family transporter</fullName>
    </submittedName>
</protein>
<gene>
    <name evidence="8" type="ORF">IOQ59_17725</name>
</gene>
<feature type="transmembrane region" description="Helical" evidence="6">
    <location>
        <begin position="127"/>
        <end position="144"/>
    </location>
</feature>
<dbReference type="RefSeq" id="WP_193954798.1">
    <property type="nucleotide sequence ID" value="NZ_JADEYS010000022.1"/>
</dbReference>
<evidence type="ECO:0000313" key="9">
    <source>
        <dbReference type="Proteomes" id="UP000640333"/>
    </source>
</evidence>
<comment type="caution">
    <text evidence="8">The sequence shown here is derived from an EMBL/GenBank/DDBJ whole genome shotgun (WGS) entry which is preliminary data.</text>
</comment>
<dbReference type="AlphaFoldDB" id="A0A8J7FMM4"/>
<feature type="transmembrane region" description="Helical" evidence="6">
    <location>
        <begin position="186"/>
        <end position="205"/>
    </location>
</feature>
<evidence type="ECO:0000259" key="7">
    <source>
        <dbReference type="Pfam" id="PF00892"/>
    </source>
</evidence>
<dbReference type="GO" id="GO:0016020">
    <property type="term" value="C:membrane"/>
    <property type="evidence" value="ECO:0007669"/>
    <property type="project" value="UniProtKB-SubCell"/>
</dbReference>
<comment type="subcellular location">
    <subcellularLocation>
        <location evidence="1">Membrane</location>
        <topology evidence="1">Multi-pass membrane protein</topology>
    </subcellularLocation>
</comment>
<keyword evidence="9" id="KW-1185">Reference proteome</keyword>
<organism evidence="8 9">
    <name type="scientific">Pontibacterium sinense</name>
    <dbReference type="NCBI Taxonomy" id="2781979"/>
    <lineage>
        <taxon>Bacteria</taxon>
        <taxon>Pseudomonadati</taxon>
        <taxon>Pseudomonadota</taxon>
        <taxon>Gammaproteobacteria</taxon>
        <taxon>Oceanospirillales</taxon>
        <taxon>Oceanospirillaceae</taxon>
        <taxon>Pontibacterium</taxon>
    </lineage>
</organism>
<comment type="similarity">
    <text evidence="2">Belongs to the EamA transporter family.</text>
</comment>
<evidence type="ECO:0000256" key="5">
    <source>
        <dbReference type="ARBA" id="ARBA00023136"/>
    </source>
</evidence>
<feature type="transmembrane region" description="Helical" evidence="6">
    <location>
        <begin position="70"/>
        <end position="90"/>
    </location>
</feature>
<dbReference type="Pfam" id="PF00892">
    <property type="entry name" value="EamA"/>
    <property type="match status" value="2"/>
</dbReference>
<feature type="transmembrane region" description="Helical" evidence="6">
    <location>
        <begin position="272"/>
        <end position="289"/>
    </location>
</feature>
<dbReference type="InterPro" id="IPR037185">
    <property type="entry name" value="EmrE-like"/>
</dbReference>
<proteinExistence type="inferred from homology"/>
<dbReference type="PANTHER" id="PTHR32322">
    <property type="entry name" value="INNER MEMBRANE TRANSPORTER"/>
    <property type="match status" value="1"/>
</dbReference>
<feature type="transmembrane region" description="Helical" evidence="6">
    <location>
        <begin position="156"/>
        <end position="174"/>
    </location>
</feature>
<dbReference type="PANTHER" id="PTHR32322:SF2">
    <property type="entry name" value="EAMA DOMAIN-CONTAINING PROTEIN"/>
    <property type="match status" value="1"/>
</dbReference>
<reference evidence="8" key="1">
    <citation type="submission" date="2020-10" db="EMBL/GenBank/DDBJ databases">
        <title>Bacterium isolated from coastal waters sediment.</title>
        <authorList>
            <person name="Chen R.-J."/>
            <person name="Lu D.-C."/>
            <person name="Zhu K.-L."/>
            <person name="Du Z.-J."/>
        </authorList>
    </citation>
    <scope>NUCLEOTIDE SEQUENCE</scope>
    <source>
        <strain evidence="8">N1Y112</strain>
    </source>
</reference>
<feature type="domain" description="EamA" evidence="7">
    <location>
        <begin position="157"/>
        <end position="289"/>
    </location>
</feature>
<evidence type="ECO:0000313" key="8">
    <source>
        <dbReference type="EMBL" id="MBE9399103.1"/>
    </source>
</evidence>
<feature type="domain" description="EamA" evidence="7">
    <location>
        <begin position="14"/>
        <end position="141"/>
    </location>
</feature>
<evidence type="ECO:0000256" key="1">
    <source>
        <dbReference type="ARBA" id="ARBA00004141"/>
    </source>
</evidence>
<sequence length="292" mass="31753">MGHLHKRWVQAVPFLFVVLWSTGFIGAKYASPYIEPFHVLLIRMLMTLVAFGALALILKAKWPSPVQAMHQMVTGFLVHAVYLGGVFAAIEWGLPAGVTAIIMGLQPLLTALMSWQLMGDSLRPVQWLGLLIGFVGVALVLLSGEGGGQFTIDTASMIAAVAALVAISVGTLYQKRFGSGTDLFTGSFYQYLMTAIAMAVVAFTFETGEINWQPELIGALLWMVFGLSVSAILLLMLMIREGEAAKVASYFYLVPPLTAIEAWLLFDEQLNLMGIGAIALTVLGIYLVLRRH</sequence>
<feature type="transmembrane region" description="Helical" evidence="6">
    <location>
        <begin position="217"/>
        <end position="237"/>
    </location>
</feature>
<dbReference type="SUPFAM" id="SSF103481">
    <property type="entry name" value="Multidrug resistance efflux transporter EmrE"/>
    <property type="match status" value="2"/>
</dbReference>
<evidence type="ECO:0000256" key="4">
    <source>
        <dbReference type="ARBA" id="ARBA00022989"/>
    </source>
</evidence>
<evidence type="ECO:0000256" key="3">
    <source>
        <dbReference type="ARBA" id="ARBA00022692"/>
    </source>
</evidence>
<name>A0A8J7FMM4_9GAMM</name>
<feature type="transmembrane region" description="Helical" evidence="6">
    <location>
        <begin position="96"/>
        <end position="115"/>
    </location>
</feature>
<dbReference type="InterPro" id="IPR000620">
    <property type="entry name" value="EamA_dom"/>
</dbReference>
<keyword evidence="3 6" id="KW-0812">Transmembrane</keyword>
<evidence type="ECO:0000256" key="6">
    <source>
        <dbReference type="SAM" id="Phobius"/>
    </source>
</evidence>
<evidence type="ECO:0000256" key="2">
    <source>
        <dbReference type="ARBA" id="ARBA00007362"/>
    </source>
</evidence>
<dbReference type="Proteomes" id="UP000640333">
    <property type="component" value="Unassembled WGS sequence"/>
</dbReference>